<dbReference type="OrthoDB" id="5413827at2759"/>
<sequence>MGSELPSNESELGSFAVLPREIRDKIYAYALTIPARGFSKPYHSYHPSKQDLWRLERQSGLWIVCTSRQIHAESLPVLYQRNTFVLSVDDATSEATDVKLHRAASSSNVSMKQCCAICDDWF</sequence>
<dbReference type="Proteomes" id="UP000327013">
    <property type="component" value="Unassembled WGS sequence"/>
</dbReference>
<dbReference type="PANTHER" id="PTHR42085">
    <property type="entry name" value="F-BOX DOMAIN-CONTAINING PROTEIN"/>
    <property type="match status" value="1"/>
</dbReference>
<dbReference type="EMBL" id="VIBQ01000014">
    <property type="protein sequence ID" value="KAB8349685.1"/>
    <property type="molecule type" value="Genomic_DNA"/>
</dbReference>
<gene>
    <name evidence="1" type="ORF">FH972_023701</name>
</gene>
<keyword evidence="2" id="KW-1185">Reference proteome</keyword>
<proteinExistence type="predicted"/>
<reference evidence="1 2" key="1">
    <citation type="submission" date="2019-06" db="EMBL/GenBank/DDBJ databases">
        <title>A chromosomal-level reference genome of Carpinus fangiana (Coryloideae, Betulaceae).</title>
        <authorList>
            <person name="Yang X."/>
            <person name="Wang Z."/>
            <person name="Zhang L."/>
            <person name="Hao G."/>
            <person name="Liu J."/>
            <person name="Yang Y."/>
        </authorList>
    </citation>
    <scope>NUCLEOTIDE SEQUENCE [LARGE SCALE GENOMIC DNA]</scope>
    <source>
        <strain evidence="1">Cfa_2016G</strain>
        <tissue evidence="1">Leaf</tissue>
    </source>
</reference>
<dbReference type="InterPro" id="IPR038883">
    <property type="entry name" value="AN11006-like"/>
</dbReference>
<name>A0A5N6KVY2_9ROSI</name>
<evidence type="ECO:0000313" key="1">
    <source>
        <dbReference type="EMBL" id="KAB8349685.1"/>
    </source>
</evidence>
<dbReference type="AlphaFoldDB" id="A0A5N6KVY2"/>
<protein>
    <submittedName>
        <fullName evidence="1">Uncharacterized protein</fullName>
    </submittedName>
</protein>
<comment type="caution">
    <text evidence="1">The sequence shown here is derived from an EMBL/GenBank/DDBJ whole genome shotgun (WGS) entry which is preliminary data.</text>
</comment>
<evidence type="ECO:0000313" key="2">
    <source>
        <dbReference type="Proteomes" id="UP000327013"/>
    </source>
</evidence>
<dbReference type="PANTHER" id="PTHR42085:SF1">
    <property type="entry name" value="F-BOX DOMAIN-CONTAINING PROTEIN"/>
    <property type="match status" value="1"/>
</dbReference>
<accession>A0A5N6KVY2</accession>
<organism evidence="1 2">
    <name type="scientific">Carpinus fangiana</name>
    <dbReference type="NCBI Taxonomy" id="176857"/>
    <lineage>
        <taxon>Eukaryota</taxon>
        <taxon>Viridiplantae</taxon>
        <taxon>Streptophyta</taxon>
        <taxon>Embryophyta</taxon>
        <taxon>Tracheophyta</taxon>
        <taxon>Spermatophyta</taxon>
        <taxon>Magnoliopsida</taxon>
        <taxon>eudicotyledons</taxon>
        <taxon>Gunneridae</taxon>
        <taxon>Pentapetalae</taxon>
        <taxon>rosids</taxon>
        <taxon>fabids</taxon>
        <taxon>Fagales</taxon>
        <taxon>Betulaceae</taxon>
        <taxon>Carpinus</taxon>
    </lineage>
</organism>